<evidence type="ECO:0000313" key="2">
    <source>
        <dbReference type="EMBL" id="CAA64945.1"/>
    </source>
</evidence>
<reference evidence="2" key="1">
    <citation type="journal article" date="1996" name="Virology">
        <title>Site-specific spontaneous deletions in three genome regions of a temperate Streptococcus thermophilus phage.</title>
        <authorList>
            <person name="Bruttin A."/>
            <person name="Brussow H."/>
        </authorList>
    </citation>
    <scope>NUCLEOTIDE SEQUENCE</scope>
</reference>
<proteinExistence type="predicted"/>
<feature type="transmembrane region" description="Helical" evidence="1">
    <location>
        <begin position="6"/>
        <end position="23"/>
    </location>
</feature>
<name>O21985_9CAUD</name>
<organism evidence="2">
    <name type="scientific">Moineauvirus Sfi21</name>
    <dbReference type="NCBI Taxonomy" id="64186"/>
    <lineage>
        <taxon>Viruses</taxon>
        <taxon>Duplodnaviria</taxon>
        <taxon>Heunggongvirae</taxon>
        <taxon>Uroviricota</taxon>
        <taxon>Caudoviricetes</taxon>
        <taxon>Aliceevansviridae</taxon>
        <taxon>Moineauvirus</taxon>
    </lineage>
</organism>
<gene>
    <name evidence="2" type="primary">orf54</name>
</gene>
<reference evidence="2" key="4">
    <citation type="submission" date="1997-03" db="EMBL/GenBank/DDBJ databases">
        <authorList>
            <person name="Desiere F."/>
        </authorList>
    </citation>
    <scope>NUCLEOTIDE SEQUENCE</scope>
</reference>
<reference evidence="2" key="2">
    <citation type="submission" date="1996-02" db="EMBL/GenBank/DDBJ databases">
        <authorList>
            <person name="Bruessow H."/>
        </authorList>
    </citation>
    <scope>NUCLEOTIDE SEQUENCE</scope>
</reference>
<evidence type="ECO:0000256" key="1">
    <source>
        <dbReference type="SAM" id="Phobius"/>
    </source>
</evidence>
<protein>
    <submittedName>
        <fullName evidence="2">Orf54 protein</fullName>
    </submittedName>
</protein>
<accession>O21985</accession>
<dbReference type="EMBL" id="X95646">
    <property type="protein sequence ID" value="CAA64945.1"/>
    <property type="molecule type" value="Genomic_DNA"/>
</dbReference>
<sequence length="54" mass="6606">MCQPSLICVIFTSFFLFLIKLLPKLFQKCSKYQCYHHQRLLRYRSKHQLCALLR</sequence>
<reference evidence="2" key="3">
    <citation type="journal article" date="1997" name="Virology">
        <title>Characterization of the lysogeny DNA module from the temperate Streptococcus thermophilus bacteriophage phi Sfi21.</title>
        <authorList>
            <person name="Bruttin A."/>
            <person name="Desiere F."/>
            <person name="Lucchini S."/>
            <person name="Foley S."/>
            <person name="Brussow H."/>
        </authorList>
    </citation>
    <scope>NUCLEOTIDE SEQUENCE</scope>
</reference>
<keyword evidence="1" id="KW-0472">Membrane</keyword>
<keyword evidence="1" id="KW-0812">Transmembrane</keyword>
<keyword evidence="1" id="KW-1133">Transmembrane helix</keyword>